<evidence type="ECO:0008006" key="4">
    <source>
        <dbReference type="Google" id="ProtNLM"/>
    </source>
</evidence>
<evidence type="ECO:0000313" key="2">
    <source>
        <dbReference type="EMBL" id="SET49814.1"/>
    </source>
</evidence>
<dbReference type="STRING" id="349064.SAMN05660429_01967"/>
<keyword evidence="3" id="KW-1185">Reference proteome</keyword>
<name>A0A1I0EW07_THASX</name>
<dbReference type="OrthoDB" id="6118114at2"/>
<protein>
    <recommendedName>
        <fullName evidence="4">DUF3087 domain-containing protein</fullName>
    </recommendedName>
</protein>
<organism evidence="2 3">
    <name type="scientific">Thalassotalea agarivorans</name>
    <name type="common">Thalassomonas agarivorans</name>
    <dbReference type="NCBI Taxonomy" id="349064"/>
    <lineage>
        <taxon>Bacteria</taxon>
        <taxon>Pseudomonadati</taxon>
        <taxon>Pseudomonadota</taxon>
        <taxon>Gammaproteobacteria</taxon>
        <taxon>Alteromonadales</taxon>
        <taxon>Colwelliaceae</taxon>
        <taxon>Thalassotalea</taxon>
    </lineage>
</organism>
<proteinExistence type="predicted"/>
<reference evidence="2 3" key="1">
    <citation type="submission" date="2016-10" db="EMBL/GenBank/DDBJ databases">
        <authorList>
            <person name="de Groot N.N."/>
        </authorList>
    </citation>
    <scope>NUCLEOTIDE SEQUENCE [LARGE SCALE GENOMIC DNA]</scope>
    <source>
        <strain evidence="2 3">DSM 19706</strain>
    </source>
</reference>
<feature type="transmembrane region" description="Helical" evidence="1">
    <location>
        <begin position="20"/>
        <end position="42"/>
    </location>
</feature>
<dbReference type="EMBL" id="FOHK01000008">
    <property type="protein sequence ID" value="SET49814.1"/>
    <property type="molecule type" value="Genomic_DNA"/>
</dbReference>
<dbReference type="RefSeq" id="WP_093329673.1">
    <property type="nucleotide sequence ID" value="NZ_AP027363.1"/>
</dbReference>
<dbReference type="AlphaFoldDB" id="A0A1I0EW07"/>
<keyword evidence="1" id="KW-0812">Transmembrane</keyword>
<accession>A0A1I0EW07</accession>
<evidence type="ECO:0000313" key="3">
    <source>
        <dbReference type="Proteomes" id="UP000199308"/>
    </source>
</evidence>
<dbReference type="Proteomes" id="UP000199308">
    <property type="component" value="Unassembled WGS sequence"/>
</dbReference>
<dbReference type="InterPro" id="IPR021438">
    <property type="entry name" value="DUF3087"/>
</dbReference>
<keyword evidence="1" id="KW-1133">Transmembrane helix</keyword>
<evidence type="ECO:0000256" key="1">
    <source>
        <dbReference type="SAM" id="Phobius"/>
    </source>
</evidence>
<gene>
    <name evidence="2" type="ORF">SAMN05660429_01967</name>
</gene>
<sequence>MKLIQINKDNYKKTLNKAVIGFVILFAVLSITFGTILINIFVDTPITGSETPNNFRFNLLGVILALLCCAAIVSSIKNKPLFSDLLYVWQLKQLQNRIYRRLKKLQKAQKESNLDALTILLFYYESLSLVYNLDDNTLTMSSVSKDLAKVKGDIEQLNVEISVDDFDVGMVDKF</sequence>
<feature type="transmembrane region" description="Helical" evidence="1">
    <location>
        <begin position="54"/>
        <end position="73"/>
    </location>
</feature>
<dbReference type="Pfam" id="PF11286">
    <property type="entry name" value="DUF3087"/>
    <property type="match status" value="1"/>
</dbReference>
<keyword evidence="1" id="KW-0472">Membrane</keyword>